<organism evidence="1 2">
    <name type="scientific">Geotrichum candidum</name>
    <name type="common">Oospora lactis</name>
    <name type="synonym">Dipodascus geotrichum</name>
    <dbReference type="NCBI Taxonomy" id="1173061"/>
    <lineage>
        <taxon>Eukaryota</taxon>
        <taxon>Fungi</taxon>
        <taxon>Dikarya</taxon>
        <taxon>Ascomycota</taxon>
        <taxon>Saccharomycotina</taxon>
        <taxon>Dipodascomycetes</taxon>
        <taxon>Dipodascales</taxon>
        <taxon>Dipodascaceae</taxon>
        <taxon>Geotrichum</taxon>
    </lineage>
</organism>
<comment type="caution">
    <text evidence="1">The sequence shown here is derived from an EMBL/GenBank/DDBJ whole genome shotgun (WGS) entry which is preliminary data.</text>
</comment>
<name>A0A0J9XHB8_GEOCN</name>
<evidence type="ECO:0000313" key="2">
    <source>
        <dbReference type="Proteomes" id="UP000242525"/>
    </source>
</evidence>
<dbReference type="EMBL" id="CCBN010000017">
    <property type="protein sequence ID" value="CDO56788.1"/>
    <property type="molecule type" value="Genomic_DNA"/>
</dbReference>
<gene>
    <name evidence="1" type="ORF">BN980_GECA17s00032g</name>
</gene>
<reference evidence="1" key="1">
    <citation type="submission" date="2014-03" db="EMBL/GenBank/DDBJ databases">
        <authorList>
            <person name="Casaregola S."/>
        </authorList>
    </citation>
    <scope>NUCLEOTIDE SEQUENCE [LARGE SCALE GENOMIC DNA]</scope>
    <source>
        <strain evidence="1">CLIB 918</strain>
    </source>
</reference>
<dbReference type="AlphaFoldDB" id="A0A0J9XHB8"/>
<accession>A0A0J9XHB8</accession>
<evidence type="ECO:0000313" key="1">
    <source>
        <dbReference type="EMBL" id="CDO56788.1"/>
    </source>
</evidence>
<dbReference type="Proteomes" id="UP000242525">
    <property type="component" value="Unassembled WGS sequence"/>
</dbReference>
<keyword evidence="2" id="KW-1185">Reference proteome</keyword>
<protein>
    <submittedName>
        <fullName evidence="1">Uncharacterized protein</fullName>
    </submittedName>
</protein>
<proteinExistence type="predicted"/>
<sequence length="179" mass="17194">MACNCNTPSTKSKLGSNSCAATSTKSCCEGACTCNSAAPGGCQCNTELANFSTASSCSCASSPAARLSSEPCVAAITTPEAPASSCCSSKKATTVPKPAAASCCSSTKPAAAPKLLNSAACAAAAPEGITGCGCTATGFNKKSSKCSCCSSAAGCQCSHNSSLVASGCACCGEGEIARM</sequence>